<name>A0ABZ2YUV2_9BACT</name>
<evidence type="ECO:0000259" key="1">
    <source>
        <dbReference type="Pfam" id="PF13619"/>
    </source>
</evidence>
<proteinExistence type="predicted"/>
<dbReference type="Pfam" id="PF13619">
    <property type="entry name" value="KTSC"/>
    <property type="match status" value="1"/>
</dbReference>
<dbReference type="Proteomes" id="UP001485459">
    <property type="component" value="Chromosome"/>
</dbReference>
<evidence type="ECO:0000313" key="3">
    <source>
        <dbReference type="Proteomes" id="UP001485459"/>
    </source>
</evidence>
<keyword evidence="3" id="KW-1185">Reference proteome</keyword>
<reference evidence="3" key="1">
    <citation type="submission" date="2024-03" db="EMBL/GenBank/DDBJ databases">
        <title>Chitinophaga horti sp. nov., isolated from garden soil.</title>
        <authorList>
            <person name="Lee D.S."/>
            <person name="Han D.M."/>
            <person name="Baek J.H."/>
            <person name="Choi D.G."/>
            <person name="Jeon J.H."/>
            <person name="Jeon C.O."/>
        </authorList>
    </citation>
    <scope>NUCLEOTIDE SEQUENCE [LARGE SCALE GENOMIC DNA]</scope>
    <source>
        <strain evidence="3">GPA1</strain>
    </source>
</reference>
<gene>
    <name evidence="2" type="ORF">WJU16_11035</name>
</gene>
<organism evidence="2 3">
    <name type="scientific">Chitinophaga pollutisoli</name>
    <dbReference type="NCBI Taxonomy" id="3133966"/>
    <lineage>
        <taxon>Bacteria</taxon>
        <taxon>Pseudomonadati</taxon>
        <taxon>Bacteroidota</taxon>
        <taxon>Chitinophagia</taxon>
        <taxon>Chitinophagales</taxon>
        <taxon>Chitinophagaceae</taxon>
        <taxon>Chitinophaga</taxon>
    </lineage>
</organism>
<dbReference type="EMBL" id="CP149822">
    <property type="protein sequence ID" value="WZN43561.1"/>
    <property type="molecule type" value="Genomic_DNA"/>
</dbReference>
<sequence>MPSTVIRHMRYNPETEVLVITFVSGKVYAYQPVPPDMYARMLQSGSKGQFFNRFIRHQFDYRQLDN</sequence>
<feature type="domain" description="KTSC" evidence="1">
    <location>
        <begin position="3"/>
        <end position="59"/>
    </location>
</feature>
<protein>
    <submittedName>
        <fullName evidence="2">KTSC domain-containing protein</fullName>
    </submittedName>
</protein>
<dbReference type="InterPro" id="IPR025309">
    <property type="entry name" value="KTSC_dom"/>
</dbReference>
<dbReference type="RefSeq" id="WP_341838366.1">
    <property type="nucleotide sequence ID" value="NZ_CP149822.1"/>
</dbReference>
<accession>A0ABZ2YUV2</accession>
<evidence type="ECO:0000313" key="2">
    <source>
        <dbReference type="EMBL" id="WZN43561.1"/>
    </source>
</evidence>